<dbReference type="Proteomes" id="UP000250579">
    <property type="component" value="Chromosome"/>
</dbReference>
<name>A0A2Z5A7Q5_9PSED</name>
<accession>A0A2Z5A7Q5</accession>
<dbReference type="AlphaFoldDB" id="A0A2Z5A7Q5"/>
<protein>
    <submittedName>
        <fullName evidence="1">Uncharacterized protein</fullName>
    </submittedName>
</protein>
<evidence type="ECO:0000313" key="2">
    <source>
        <dbReference type="Proteomes" id="UP000250579"/>
    </source>
</evidence>
<evidence type="ECO:0000313" key="1">
    <source>
        <dbReference type="EMBL" id="AXA66805.1"/>
    </source>
</evidence>
<gene>
    <name evidence="1" type="ORF">CE139_13570</name>
</gene>
<dbReference type="EMBL" id="CP022198">
    <property type="protein sequence ID" value="AXA66805.1"/>
    <property type="molecule type" value="Genomic_DNA"/>
</dbReference>
<organism evidence="1 2">
    <name type="scientific">Pseudomonas oryzihabitans</name>
    <dbReference type="NCBI Taxonomy" id="47885"/>
    <lineage>
        <taxon>Bacteria</taxon>
        <taxon>Pseudomonadati</taxon>
        <taxon>Pseudomonadota</taxon>
        <taxon>Gammaproteobacteria</taxon>
        <taxon>Pseudomonadales</taxon>
        <taxon>Pseudomonadaceae</taxon>
        <taxon>Pseudomonas</taxon>
    </lineage>
</organism>
<dbReference type="Pfam" id="PF06666">
    <property type="entry name" value="DUF1173"/>
    <property type="match status" value="1"/>
</dbReference>
<dbReference type="InterPro" id="IPR009553">
    <property type="entry name" value="DUF1173"/>
</dbReference>
<sequence>MKKQAMTLLGLLHLLWAESQLTTWYPAMRG</sequence>
<proteinExistence type="predicted"/>
<reference evidence="1 2" key="1">
    <citation type="submission" date="2017-06" db="EMBL/GenBank/DDBJ databases">
        <title>Evolution towards high GC content and high-temperature stress adaptation in endophytic Pseudomonas oryzihabitans impacted its plant-growth promoting traits.</title>
        <authorList>
            <person name="Nascimento F.X."/>
        </authorList>
    </citation>
    <scope>NUCLEOTIDE SEQUENCE [LARGE SCALE GENOMIC DNA]</scope>
    <source>
        <strain evidence="1 2">MS8</strain>
    </source>
</reference>